<feature type="transmembrane region" description="Helical" evidence="1">
    <location>
        <begin position="47"/>
        <end position="71"/>
    </location>
</feature>
<dbReference type="AlphaFoldDB" id="A0A831U0A9"/>
<dbReference type="Pfam" id="PF04306">
    <property type="entry name" value="DUF456"/>
    <property type="match status" value="1"/>
</dbReference>
<name>A0A831U0A9_GEOME</name>
<dbReference type="PANTHER" id="PTHR39165">
    <property type="entry name" value="IG HYPOTHETICAL 17883"/>
    <property type="match status" value="1"/>
</dbReference>
<reference evidence="2" key="1">
    <citation type="journal article" date="2020" name="mSystems">
        <title>Genome- and Community-Level Interaction Insights into Carbon Utilization and Element Cycling Functions of Hydrothermarchaeota in Hydrothermal Sediment.</title>
        <authorList>
            <person name="Zhou Z."/>
            <person name="Liu Y."/>
            <person name="Xu W."/>
            <person name="Pan J."/>
            <person name="Luo Z.H."/>
            <person name="Li M."/>
        </authorList>
    </citation>
    <scope>NUCLEOTIDE SEQUENCE [LARGE SCALE GENOMIC DNA]</scope>
    <source>
        <strain evidence="2">SpSt-349</strain>
    </source>
</reference>
<dbReference type="InterPro" id="IPR007403">
    <property type="entry name" value="DUF456"/>
</dbReference>
<organism evidence="2">
    <name type="scientific">Geobacter metallireducens</name>
    <dbReference type="NCBI Taxonomy" id="28232"/>
    <lineage>
        <taxon>Bacteria</taxon>
        <taxon>Pseudomonadati</taxon>
        <taxon>Thermodesulfobacteriota</taxon>
        <taxon>Desulfuromonadia</taxon>
        <taxon>Geobacterales</taxon>
        <taxon>Geobacteraceae</taxon>
        <taxon>Geobacter</taxon>
    </lineage>
</organism>
<comment type="caution">
    <text evidence="2">The sequence shown here is derived from an EMBL/GenBank/DDBJ whole genome shotgun (WGS) entry which is preliminary data.</text>
</comment>
<accession>A0A831U0A9</accession>
<gene>
    <name evidence="2" type="ORF">ENQ87_04905</name>
</gene>
<feature type="transmembrane region" description="Helical" evidence="1">
    <location>
        <begin position="132"/>
        <end position="158"/>
    </location>
</feature>
<evidence type="ECO:0000313" key="2">
    <source>
        <dbReference type="EMBL" id="HEN41708.1"/>
    </source>
</evidence>
<keyword evidence="1" id="KW-1133">Transmembrane helix</keyword>
<sequence length="159" mass="16052">MMTALWIAVIILVVLGMAGTVLPALPGAPLVFLGLLLAAWADGFQRVGWVPLLVLALLTLLTFVVEVVVTGHGARRTGASGKAVLGATVGTVVGIFFGIPGLIAGPFIGAVAGEFLATRDLARAGKAGVGTWLGLVFGVAAKVALVFAMIGIFAAAYLL</sequence>
<proteinExistence type="predicted"/>
<keyword evidence="1" id="KW-0472">Membrane</keyword>
<dbReference type="PANTHER" id="PTHR39165:SF1">
    <property type="entry name" value="DUF456 DOMAIN-CONTAINING PROTEIN"/>
    <property type="match status" value="1"/>
</dbReference>
<evidence type="ECO:0000256" key="1">
    <source>
        <dbReference type="SAM" id="Phobius"/>
    </source>
</evidence>
<protein>
    <submittedName>
        <fullName evidence="2">DUF456 domain-containing protein</fullName>
    </submittedName>
</protein>
<feature type="transmembrane region" description="Helical" evidence="1">
    <location>
        <begin position="83"/>
        <end position="112"/>
    </location>
</feature>
<keyword evidence="1" id="KW-0812">Transmembrane</keyword>
<dbReference type="EMBL" id="DSOV01000016">
    <property type="protein sequence ID" value="HEN41708.1"/>
    <property type="molecule type" value="Genomic_DNA"/>
</dbReference>